<proteinExistence type="inferred from homology"/>
<keyword evidence="5" id="KW-0378">Hydrolase</keyword>
<accession>A0A0U5JHN0</accession>
<dbReference type="RefSeq" id="WP_339111434.1">
    <property type="nucleotide sequence ID" value="NZ_LN887241.1"/>
</dbReference>
<dbReference type="AlphaFoldDB" id="A0A0U5JHN0"/>
<organism evidence="5">
    <name type="scientific">Limosilactobacillus reuteri</name>
    <name type="common">Lactobacillus reuteri</name>
    <dbReference type="NCBI Taxonomy" id="1598"/>
    <lineage>
        <taxon>Bacteria</taxon>
        <taxon>Bacillati</taxon>
        <taxon>Bacillota</taxon>
        <taxon>Bacilli</taxon>
        <taxon>Lactobacillales</taxon>
        <taxon>Lactobacillaceae</taxon>
        <taxon>Limosilactobacillus</taxon>
    </lineage>
</organism>
<dbReference type="InterPro" id="IPR052021">
    <property type="entry name" value="Type-I_RS_S_subunit"/>
</dbReference>
<reference evidence="5" key="1">
    <citation type="submission" date="2015-10" db="EMBL/GenBank/DDBJ databases">
        <authorList>
            <person name="Gilbert D.G."/>
        </authorList>
    </citation>
    <scope>NUCLEOTIDE SEQUENCE</scope>
    <source>
        <strain evidence="5">Pg-3b</strain>
    </source>
</reference>
<evidence type="ECO:0000313" key="5">
    <source>
        <dbReference type="EMBL" id="CUR36983.1"/>
    </source>
</evidence>
<dbReference type="PANTHER" id="PTHR30408">
    <property type="entry name" value="TYPE-1 RESTRICTION ENZYME ECOKI SPECIFICITY PROTEIN"/>
    <property type="match status" value="1"/>
</dbReference>
<dbReference type="PANTHER" id="PTHR30408:SF12">
    <property type="entry name" value="TYPE I RESTRICTION ENZYME MJAVIII SPECIFICITY SUBUNIT"/>
    <property type="match status" value="1"/>
</dbReference>
<dbReference type="GO" id="GO:0003677">
    <property type="term" value="F:DNA binding"/>
    <property type="evidence" value="ECO:0007669"/>
    <property type="project" value="UniProtKB-KW"/>
</dbReference>
<protein>
    <submittedName>
        <fullName evidence="5">Type I restriction-modification system, specificity subunit S</fullName>
        <ecNumber evidence="5">3.1.21.3</ecNumber>
    </submittedName>
</protein>
<keyword evidence="2" id="KW-0680">Restriction system</keyword>
<keyword evidence="3" id="KW-0238">DNA-binding</keyword>
<sequence>MGEISKRVRNNDGRMNLPLLTISARYGWMTQQSRFSASIAGREKKNYTLLKKHQLSYNHGNSKVANYGTVYELTDYDEALVPKVYHSFSLTSENSSKFIESYFHTKKLDAQLRKFIASTARMDGLLNISFDDFMKVKLFAPERCEQSKISRIINLIEKLITLQQRKLELLKEIKKGLLQKMFADKSKFPILRFEGFHNEWEQRKLKNVYQKIGNAFVGTASPYYVDAGHFYLESNNIKNGQINRNHEVFINNSFYQKQSNKLLHTGDLVMVQSGHVGDTAVITQEYNNSAAHALIVFRNPKDKFLSDYLNFYFQNTSAKNKINILAIGNTIRHVLASDMSRFSVYFPNKDERKYISNLLLKLQYTITLQQSKISQLTILKKYLLQKLFI</sequence>
<dbReference type="EMBL" id="LN887241">
    <property type="protein sequence ID" value="CUR36983.1"/>
    <property type="molecule type" value="Genomic_DNA"/>
</dbReference>
<dbReference type="Gene3D" id="3.90.220.20">
    <property type="entry name" value="DNA methylase specificity domains"/>
    <property type="match status" value="2"/>
</dbReference>
<evidence type="ECO:0000256" key="2">
    <source>
        <dbReference type="ARBA" id="ARBA00022747"/>
    </source>
</evidence>
<dbReference type="GO" id="GO:0009035">
    <property type="term" value="F:type I site-specific deoxyribonuclease activity"/>
    <property type="evidence" value="ECO:0007669"/>
    <property type="project" value="UniProtKB-EC"/>
</dbReference>
<evidence type="ECO:0000256" key="1">
    <source>
        <dbReference type="ARBA" id="ARBA00010923"/>
    </source>
</evidence>
<dbReference type="InterPro" id="IPR044946">
    <property type="entry name" value="Restrct_endonuc_typeI_TRD_sf"/>
</dbReference>
<dbReference type="GO" id="GO:0009307">
    <property type="term" value="P:DNA restriction-modification system"/>
    <property type="evidence" value="ECO:0007669"/>
    <property type="project" value="UniProtKB-KW"/>
</dbReference>
<name>A0A0U5JHN0_LIMRT</name>
<dbReference type="InterPro" id="IPR000055">
    <property type="entry name" value="Restrct_endonuc_typeI_TRD"/>
</dbReference>
<dbReference type="SUPFAM" id="SSF116734">
    <property type="entry name" value="DNA methylase specificity domain"/>
    <property type="match status" value="2"/>
</dbReference>
<dbReference type="EC" id="3.1.21.3" evidence="5"/>
<evidence type="ECO:0000259" key="4">
    <source>
        <dbReference type="Pfam" id="PF01420"/>
    </source>
</evidence>
<gene>
    <name evidence="5" type="ORF">LRLP16767_LRPG3B_00775</name>
</gene>
<feature type="domain" description="Type I restriction modification DNA specificity" evidence="4">
    <location>
        <begin position="199"/>
        <end position="376"/>
    </location>
</feature>
<dbReference type="Pfam" id="PF01420">
    <property type="entry name" value="Methylase_S"/>
    <property type="match status" value="1"/>
</dbReference>
<evidence type="ECO:0000256" key="3">
    <source>
        <dbReference type="ARBA" id="ARBA00023125"/>
    </source>
</evidence>
<comment type="similarity">
    <text evidence="1">Belongs to the type-I restriction system S methylase family.</text>
</comment>